<dbReference type="Proteomes" id="UP000014809">
    <property type="component" value="Chromosome"/>
</dbReference>
<keyword evidence="2" id="KW-1185">Reference proteome</keyword>
<gene>
    <name evidence="1" type="ORF">A606_03765</name>
</gene>
<accession>S4XBB2</accession>
<sequence>MPGDGKVREPAFHMVADSAVLSAARAADIDGHRVAVQVGDVAGVGGIVDAQVEFRGTADRVSDEVRGAGFG</sequence>
<proteinExistence type="predicted"/>
<dbReference type="AlphaFoldDB" id="S4XBB2"/>
<protein>
    <submittedName>
        <fullName evidence="1">Uncharacterized protein</fullName>
    </submittedName>
</protein>
<dbReference type="KEGG" id="cter:A606_03765"/>
<dbReference type="EMBL" id="CP003696">
    <property type="protein sequence ID" value="AGP30402.1"/>
    <property type="molecule type" value="Genomic_DNA"/>
</dbReference>
<reference evidence="1 2" key="1">
    <citation type="submission" date="2012-06" db="EMBL/GenBank/DDBJ databases">
        <title>Complete genome sequence of Corynebacterium terpenotabidum Y-11 (=DSM 44721).</title>
        <authorList>
            <person name="Ruckert C."/>
            <person name="Albersmeier A."/>
            <person name="Al-Dilaimi A."/>
            <person name="Szczepanowski R."/>
            <person name="Kalinowski J."/>
        </authorList>
    </citation>
    <scope>NUCLEOTIDE SEQUENCE [LARGE SCALE GENOMIC DNA]</scope>
    <source>
        <strain evidence="1 2">Y-11</strain>
    </source>
</reference>
<evidence type="ECO:0000313" key="1">
    <source>
        <dbReference type="EMBL" id="AGP30402.1"/>
    </source>
</evidence>
<name>S4XBB2_9CORY</name>
<evidence type="ECO:0000313" key="2">
    <source>
        <dbReference type="Proteomes" id="UP000014809"/>
    </source>
</evidence>
<dbReference type="HOGENOM" id="CLU_2733210_0_0_11"/>
<organism evidence="1 2">
    <name type="scientific">Corynebacterium terpenotabidum Y-11</name>
    <dbReference type="NCBI Taxonomy" id="1200352"/>
    <lineage>
        <taxon>Bacteria</taxon>
        <taxon>Bacillati</taxon>
        <taxon>Actinomycetota</taxon>
        <taxon>Actinomycetes</taxon>
        <taxon>Mycobacteriales</taxon>
        <taxon>Corynebacteriaceae</taxon>
        <taxon>Corynebacterium</taxon>
    </lineage>
</organism>